<reference evidence="2" key="1">
    <citation type="submission" date="2023-03" db="EMBL/GenBank/DDBJ databases">
        <title>Massive genome expansion in bonnet fungi (Mycena s.s.) driven by repeated elements and novel gene families across ecological guilds.</title>
        <authorList>
            <consortium name="Lawrence Berkeley National Laboratory"/>
            <person name="Harder C.B."/>
            <person name="Miyauchi S."/>
            <person name="Viragh M."/>
            <person name="Kuo A."/>
            <person name="Thoen E."/>
            <person name="Andreopoulos B."/>
            <person name="Lu D."/>
            <person name="Skrede I."/>
            <person name="Drula E."/>
            <person name="Henrissat B."/>
            <person name="Morin E."/>
            <person name="Kohler A."/>
            <person name="Barry K."/>
            <person name="LaButti K."/>
            <person name="Morin E."/>
            <person name="Salamov A."/>
            <person name="Lipzen A."/>
            <person name="Mereny Z."/>
            <person name="Hegedus B."/>
            <person name="Baldrian P."/>
            <person name="Stursova M."/>
            <person name="Weitz H."/>
            <person name="Taylor A."/>
            <person name="Grigoriev I.V."/>
            <person name="Nagy L.G."/>
            <person name="Martin F."/>
            <person name="Kauserud H."/>
        </authorList>
    </citation>
    <scope>NUCLEOTIDE SEQUENCE</scope>
    <source>
        <strain evidence="2">CBHHK182m</strain>
    </source>
</reference>
<evidence type="ECO:0000313" key="2">
    <source>
        <dbReference type="EMBL" id="KAJ7771836.1"/>
    </source>
</evidence>
<dbReference type="Pfam" id="PF08592">
    <property type="entry name" value="Anthrone_oxy"/>
    <property type="match status" value="1"/>
</dbReference>
<name>A0AAD7JU23_9AGAR</name>
<evidence type="ECO:0000256" key="1">
    <source>
        <dbReference type="SAM" id="Phobius"/>
    </source>
</evidence>
<sequence>MPSPGHIALLTGLVSTSYFAFGNIANAYTGVMPATARGQTTLPVVDRLALWNFAFHAGRKHLGGAGGVSTLALATSAYLAGPRPLRNVFGIGAIAAFSVAAFTFIVLMPVNNDLMATLQAASVKPMEPKEENRVLNQLDKWRSLHRVRIVLGLVAWLASVTALLASDAAIKL</sequence>
<comment type="caution">
    <text evidence="2">The sequence shown here is derived from an EMBL/GenBank/DDBJ whole genome shotgun (WGS) entry which is preliminary data.</text>
</comment>
<gene>
    <name evidence="2" type="ORF">B0H16DRAFT_1514909</name>
</gene>
<keyword evidence="1" id="KW-0812">Transmembrane</keyword>
<proteinExistence type="predicted"/>
<evidence type="ECO:0008006" key="4">
    <source>
        <dbReference type="Google" id="ProtNLM"/>
    </source>
</evidence>
<evidence type="ECO:0000313" key="3">
    <source>
        <dbReference type="Proteomes" id="UP001215598"/>
    </source>
</evidence>
<accession>A0AAD7JU23</accession>
<keyword evidence="1" id="KW-0472">Membrane</keyword>
<dbReference type="AlphaFoldDB" id="A0AAD7JU23"/>
<dbReference type="InterPro" id="IPR013901">
    <property type="entry name" value="Anthrone_oxy"/>
</dbReference>
<feature type="transmembrane region" description="Helical" evidence="1">
    <location>
        <begin position="149"/>
        <end position="170"/>
    </location>
</feature>
<dbReference type="EMBL" id="JARKIB010000015">
    <property type="protein sequence ID" value="KAJ7771836.1"/>
    <property type="molecule type" value="Genomic_DNA"/>
</dbReference>
<keyword evidence="1" id="KW-1133">Transmembrane helix</keyword>
<protein>
    <recommendedName>
        <fullName evidence="4">DUF1772-domain-containing protein</fullName>
    </recommendedName>
</protein>
<feature type="transmembrane region" description="Helical" evidence="1">
    <location>
        <begin position="62"/>
        <end position="81"/>
    </location>
</feature>
<keyword evidence="3" id="KW-1185">Reference proteome</keyword>
<feature type="transmembrane region" description="Helical" evidence="1">
    <location>
        <begin position="88"/>
        <end position="108"/>
    </location>
</feature>
<organism evidence="2 3">
    <name type="scientific">Mycena metata</name>
    <dbReference type="NCBI Taxonomy" id="1033252"/>
    <lineage>
        <taxon>Eukaryota</taxon>
        <taxon>Fungi</taxon>
        <taxon>Dikarya</taxon>
        <taxon>Basidiomycota</taxon>
        <taxon>Agaricomycotina</taxon>
        <taxon>Agaricomycetes</taxon>
        <taxon>Agaricomycetidae</taxon>
        <taxon>Agaricales</taxon>
        <taxon>Marasmiineae</taxon>
        <taxon>Mycenaceae</taxon>
        <taxon>Mycena</taxon>
    </lineage>
</organism>
<dbReference type="Proteomes" id="UP001215598">
    <property type="component" value="Unassembled WGS sequence"/>
</dbReference>